<dbReference type="AlphaFoldDB" id="A0A6M3L1S3"/>
<dbReference type="EMBL" id="MT142770">
    <property type="protein sequence ID" value="QJA88319.1"/>
    <property type="molecule type" value="Genomic_DNA"/>
</dbReference>
<proteinExistence type="predicted"/>
<name>A0A6M3L1S3_9ZZZZ</name>
<sequence length="219" mass="25088">MDYLHFIGKSYYKTPTMFIREALKYGVNRRVAPNLFKRMRLGDRIFLAQGDKKNSRIFGFFIFTSITGLNHDLIDRMRDKGLIADTPTRGSSLGNVERGCGSYTVSASYRISNPTQLMEELTQLDGKELGPLMIGGLFYSLEETRIRSLYRVDHICANIPFQQGFRPFDADGFFAEYERQVLSGRRNIRIIGMFYAKPPTDGAHKTGGKVLKISNYRRK</sequence>
<protein>
    <submittedName>
        <fullName evidence="1">Uncharacterized protein</fullName>
    </submittedName>
</protein>
<reference evidence="1" key="1">
    <citation type="submission" date="2020-03" db="EMBL/GenBank/DDBJ databases">
        <title>The deep terrestrial virosphere.</title>
        <authorList>
            <person name="Holmfeldt K."/>
            <person name="Nilsson E."/>
            <person name="Simone D."/>
            <person name="Lopez-Fernandez M."/>
            <person name="Wu X."/>
            <person name="de Brujin I."/>
            <person name="Lundin D."/>
            <person name="Andersson A."/>
            <person name="Bertilsson S."/>
            <person name="Dopson M."/>
        </authorList>
    </citation>
    <scope>NUCLEOTIDE SEQUENCE</scope>
    <source>
        <strain evidence="1">MM415B02785</strain>
    </source>
</reference>
<gene>
    <name evidence="1" type="ORF">MM415B02785_0012</name>
</gene>
<evidence type="ECO:0000313" key="1">
    <source>
        <dbReference type="EMBL" id="QJA88319.1"/>
    </source>
</evidence>
<accession>A0A6M3L1S3</accession>
<organism evidence="1">
    <name type="scientific">viral metagenome</name>
    <dbReference type="NCBI Taxonomy" id="1070528"/>
    <lineage>
        <taxon>unclassified sequences</taxon>
        <taxon>metagenomes</taxon>
        <taxon>organismal metagenomes</taxon>
    </lineage>
</organism>